<evidence type="ECO:0000313" key="1">
    <source>
        <dbReference type="EMBL" id="KUK78574.1"/>
    </source>
</evidence>
<proteinExistence type="predicted"/>
<dbReference type="EMBL" id="LGGP01000362">
    <property type="protein sequence ID" value="KUK78574.1"/>
    <property type="molecule type" value="Genomic_DNA"/>
</dbReference>
<evidence type="ECO:0000313" key="2">
    <source>
        <dbReference type="Proteomes" id="UP000054092"/>
    </source>
</evidence>
<comment type="caution">
    <text evidence="1">The sequence shown here is derived from an EMBL/GenBank/DDBJ whole genome shotgun (WGS) entry which is preliminary data.</text>
</comment>
<organism evidence="1 2">
    <name type="scientific">Mesotoga prima</name>
    <dbReference type="NCBI Taxonomy" id="1184387"/>
    <lineage>
        <taxon>Bacteria</taxon>
        <taxon>Thermotogati</taxon>
        <taxon>Thermotogota</taxon>
        <taxon>Thermotogae</taxon>
        <taxon>Kosmotogales</taxon>
        <taxon>Kosmotogaceae</taxon>
        <taxon>Mesotoga</taxon>
    </lineage>
</organism>
<gene>
    <name evidence="1" type="ORF">XD94_1681</name>
</gene>
<sequence length="59" mass="6612">IINLSSPFLEISRKPNFSKKETGRYHFGSVYPNATIPFPEKLLAISIAVDITLFATPLF</sequence>
<dbReference type="Proteomes" id="UP000054092">
    <property type="component" value="Unassembled WGS sequence"/>
</dbReference>
<protein>
    <submittedName>
        <fullName evidence="1">Uncharacterized protein</fullName>
    </submittedName>
</protein>
<dbReference type="AlphaFoldDB" id="A0A101HKP5"/>
<accession>A0A101HKP5</accession>
<feature type="non-terminal residue" evidence="1">
    <location>
        <position position="1"/>
    </location>
</feature>
<name>A0A101HKP5_9BACT</name>
<reference evidence="2" key="1">
    <citation type="journal article" date="2015" name="MBio">
        <title>Genome-Resolved Metagenomic Analysis Reveals Roles for Candidate Phyla and Other Microbial Community Members in Biogeochemical Transformations in Oil Reservoirs.</title>
        <authorList>
            <person name="Hu P."/>
            <person name="Tom L."/>
            <person name="Singh A."/>
            <person name="Thomas B.C."/>
            <person name="Baker B.J."/>
            <person name="Piceno Y.M."/>
            <person name="Andersen G.L."/>
            <person name="Banfield J.F."/>
        </authorList>
    </citation>
    <scope>NUCLEOTIDE SEQUENCE [LARGE SCALE GENOMIC DNA]</scope>
</reference>